<gene>
    <name evidence="2" type="ORF">JFN93_13075</name>
</gene>
<comment type="caution">
    <text evidence="2">The sequence shown here is derived from an EMBL/GenBank/DDBJ whole genome shotgun (WGS) entry which is preliminary data.</text>
</comment>
<accession>A0A8J7LYX2</accession>
<dbReference type="AlphaFoldDB" id="A0A8J7LYX2"/>
<keyword evidence="1" id="KW-0472">Membrane</keyword>
<protein>
    <submittedName>
        <fullName evidence="2">Uncharacterized protein</fullName>
    </submittedName>
</protein>
<keyword evidence="3" id="KW-1185">Reference proteome</keyword>
<evidence type="ECO:0000256" key="1">
    <source>
        <dbReference type="SAM" id="Phobius"/>
    </source>
</evidence>
<keyword evidence="1" id="KW-1133">Transmembrane helix</keyword>
<evidence type="ECO:0000313" key="3">
    <source>
        <dbReference type="Proteomes" id="UP000636888"/>
    </source>
</evidence>
<evidence type="ECO:0000313" key="2">
    <source>
        <dbReference type="EMBL" id="MBJ6725647.1"/>
    </source>
</evidence>
<keyword evidence="1" id="KW-0812">Transmembrane</keyword>
<dbReference type="RefSeq" id="WP_199384541.1">
    <property type="nucleotide sequence ID" value="NZ_JAEMHM010000010.1"/>
</dbReference>
<reference evidence="2" key="1">
    <citation type="submission" date="2020-12" db="EMBL/GenBank/DDBJ databases">
        <title>Geomonas sp. Red875, isolated from river sediment.</title>
        <authorList>
            <person name="Xu Z."/>
            <person name="Zhang Z."/>
            <person name="Masuda Y."/>
            <person name="Itoh H."/>
            <person name="Senoo K."/>
        </authorList>
    </citation>
    <scope>NUCLEOTIDE SEQUENCE</scope>
    <source>
        <strain evidence="2">Red875</strain>
    </source>
</reference>
<feature type="transmembrane region" description="Helical" evidence="1">
    <location>
        <begin position="96"/>
        <end position="115"/>
    </location>
</feature>
<proteinExistence type="predicted"/>
<dbReference type="Proteomes" id="UP000636888">
    <property type="component" value="Unassembled WGS sequence"/>
</dbReference>
<dbReference type="EMBL" id="JAEMHM010000010">
    <property type="protein sequence ID" value="MBJ6725647.1"/>
    <property type="molecule type" value="Genomic_DNA"/>
</dbReference>
<sequence length="144" mass="16629">MTLTEHIVLTGVAAAALSPFLPATELALFSVGGVLIDVDHYFLFVGRTHRLSIPGMFRWFADLLPVEKEIPYVGLCLFHTVDFFLLLAFLAFFYPVLFSLLAGALYHFVIDLFCLRRKGVLYIRPFFLLEHLIRRRAKGYPWYR</sequence>
<name>A0A8J7LYX2_9BACT</name>
<organism evidence="2 3">
    <name type="scientific">Geomesophilobacter sediminis</name>
    <dbReference type="NCBI Taxonomy" id="2798584"/>
    <lineage>
        <taxon>Bacteria</taxon>
        <taxon>Pseudomonadati</taxon>
        <taxon>Thermodesulfobacteriota</taxon>
        <taxon>Desulfuromonadia</taxon>
        <taxon>Geobacterales</taxon>
        <taxon>Geobacteraceae</taxon>
        <taxon>Geomesophilobacter</taxon>
    </lineage>
</organism>